<dbReference type="EMBL" id="CVRI01000055">
    <property type="protein sequence ID" value="CRL01086.1"/>
    <property type="molecule type" value="Genomic_DNA"/>
</dbReference>
<protein>
    <submittedName>
        <fullName evidence="1">CLUMA_CG014818, isoform A</fullName>
    </submittedName>
</protein>
<dbReference type="Proteomes" id="UP000183832">
    <property type="component" value="Unassembled WGS sequence"/>
</dbReference>
<sequence>MCGFSGCLIKAFEFASFVGFSTPKGPFLTNDVYSKRNVSKKKTLQINLRKRSKMGFEMECWYIIM</sequence>
<dbReference type="AlphaFoldDB" id="A0A1J1IPR6"/>
<gene>
    <name evidence="1" type="ORF">CLUMA_CG014818</name>
</gene>
<organism evidence="1 2">
    <name type="scientific">Clunio marinus</name>
    <dbReference type="NCBI Taxonomy" id="568069"/>
    <lineage>
        <taxon>Eukaryota</taxon>
        <taxon>Metazoa</taxon>
        <taxon>Ecdysozoa</taxon>
        <taxon>Arthropoda</taxon>
        <taxon>Hexapoda</taxon>
        <taxon>Insecta</taxon>
        <taxon>Pterygota</taxon>
        <taxon>Neoptera</taxon>
        <taxon>Endopterygota</taxon>
        <taxon>Diptera</taxon>
        <taxon>Nematocera</taxon>
        <taxon>Chironomoidea</taxon>
        <taxon>Chironomidae</taxon>
        <taxon>Clunio</taxon>
    </lineage>
</organism>
<reference evidence="1 2" key="1">
    <citation type="submission" date="2015-04" db="EMBL/GenBank/DDBJ databases">
        <authorList>
            <person name="Syromyatnikov M.Y."/>
            <person name="Popov V.N."/>
        </authorList>
    </citation>
    <scope>NUCLEOTIDE SEQUENCE [LARGE SCALE GENOMIC DNA]</scope>
</reference>
<name>A0A1J1IPR6_9DIPT</name>
<evidence type="ECO:0000313" key="2">
    <source>
        <dbReference type="Proteomes" id="UP000183832"/>
    </source>
</evidence>
<keyword evidence="2" id="KW-1185">Reference proteome</keyword>
<proteinExistence type="predicted"/>
<evidence type="ECO:0000313" key="1">
    <source>
        <dbReference type="EMBL" id="CRL01086.1"/>
    </source>
</evidence>
<accession>A0A1J1IPR6</accession>